<dbReference type="Proteomes" id="UP000187283">
    <property type="component" value="Unassembled WGS sequence"/>
</dbReference>
<keyword evidence="1" id="KW-1133">Transmembrane helix</keyword>
<protein>
    <submittedName>
        <fullName evidence="2">Uncharacterized protein</fullName>
    </submittedName>
</protein>
<feature type="transmembrane region" description="Helical" evidence="1">
    <location>
        <begin position="51"/>
        <end position="71"/>
    </location>
</feature>
<sequence length="91" mass="10650">MRYSEKSGLKYGKRKELLEQNREFDGLSLKEKESMETDLLYVLPFSKQIRGYNLVALAFMSSSVFLVPYLIYNVEYYVGASIMGMNFLFIH</sequence>
<reference evidence="2 3" key="1">
    <citation type="submission" date="2017-01" db="EMBL/GenBank/DDBJ databases">
        <authorList>
            <person name="Mah S.A."/>
            <person name="Swanson W.J."/>
            <person name="Moy G.W."/>
            <person name="Vacquier V.D."/>
        </authorList>
    </citation>
    <scope>NUCLEOTIDE SEQUENCE [LARGE SCALE GENOMIC DNA]</scope>
    <source>
        <strain evidence="2 3">GSMNP</strain>
    </source>
</reference>
<gene>
    <name evidence="2" type="ORF">AYI70_g9166</name>
</gene>
<proteinExistence type="predicted"/>
<evidence type="ECO:0000313" key="3">
    <source>
        <dbReference type="Proteomes" id="UP000187283"/>
    </source>
</evidence>
<keyword evidence="3" id="KW-1185">Reference proteome</keyword>
<dbReference type="AlphaFoldDB" id="A0A1R1XCP8"/>
<name>A0A1R1XCP8_9FUNG</name>
<evidence type="ECO:0000313" key="2">
    <source>
        <dbReference type="EMBL" id="OMJ12376.1"/>
    </source>
</evidence>
<accession>A0A1R1XCP8</accession>
<dbReference type="OrthoDB" id="5628121at2759"/>
<keyword evidence="1" id="KW-0472">Membrane</keyword>
<organism evidence="2 3">
    <name type="scientific">Smittium culicis</name>
    <dbReference type="NCBI Taxonomy" id="133412"/>
    <lineage>
        <taxon>Eukaryota</taxon>
        <taxon>Fungi</taxon>
        <taxon>Fungi incertae sedis</taxon>
        <taxon>Zoopagomycota</taxon>
        <taxon>Kickxellomycotina</taxon>
        <taxon>Harpellomycetes</taxon>
        <taxon>Harpellales</taxon>
        <taxon>Legeriomycetaceae</taxon>
        <taxon>Smittium</taxon>
    </lineage>
</organism>
<evidence type="ECO:0000256" key="1">
    <source>
        <dbReference type="SAM" id="Phobius"/>
    </source>
</evidence>
<keyword evidence="1" id="KW-0812">Transmembrane</keyword>
<comment type="caution">
    <text evidence="2">The sequence shown here is derived from an EMBL/GenBank/DDBJ whole genome shotgun (WGS) entry which is preliminary data.</text>
</comment>
<dbReference type="EMBL" id="LSSN01003986">
    <property type="protein sequence ID" value="OMJ12376.1"/>
    <property type="molecule type" value="Genomic_DNA"/>
</dbReference>